<comment type="caution">
    <text evidence="1">The sequence shown here is derived from an EMBL/GenBank/DDBJ whole genome shotgun (WGS) entry which is preliminary data.</text>
</comment>
<name>A0A921S5V5_SORBI</name>
<protein>
    <submittedName>
        <fullName evidence="1">Uncharacterized protein</fullName>
    </submittedName>
</protein>
<evidence type="ECO:0000313" key="1">
    <source>
        <dbReference type="EMBL" id="KAG0552049.1"/>
    </source>
</evidence>
<dbReference type="EMBL" id="CM027680">
    <property type="protein sequence ID" value="KAG0552049.1"/>
    <property type="molecule type" value="Genomic_DNA"/>
</dbReference>
<organism evidence="1 2">
    <name type="scientific">Sorghum bicolor</name>
    <name type="common">Sorghum</name>
    <name type="synonym">Sorghum vulgare</name>
    <dbReference type="NCBI Taxonomy" id="4558"/>
    <lineage>
        <taxon>Eukaryota</taxon>
        <taxon>Viridiplantae</taxon>
        <taxon>Streptophyta</taxon>
        <taxon>Embryophyta</taxon>
        <taxon>Tracheophyta</taxon>
        <taxon>Spermatophyta</taxon>
        <taxon>Magnoliopsida</taxon>
        <taxon>Liliopsida</taxon>
        <taxon>Poales</taxon>
        <taxon>Poaceae</taxon>
        <taxon>PACMAD clade</taxon>
        <taxon>Panicoideae</taxon>
        <taxon>Andropogonodae</taxon>
        <taxon>Andropogoneae</taxon>
        <taxon>Sorghinae</taxon>
        <taxon>Sorghum</taxon>
    </lineage>
</organism>
<gene>
    <name evidence="1" type="ORF">BDA96_01G475200</name>
</gene>
<sequence>MVSRPAMTGRMAANIGRRARCVRTYHGPALSLRVSLCNRHRRPTALGACGAGAWWRVASVGSRPGAVRACMETCVLVSSDVLVRSM</sequence>
<evidence type="ECO:0000313" key="2">
    <source>
        <dbReference type="Proteomes" id="UP000807115"/>
    </source>
</evidence>
<proteinExistence type="predicted"/>
<dbReference type="AlphaFoldDB" id="A0A921S5V5"/>
<dbReference type="Proteomes" id="UP000807115">
    <property type="component" value="Chromosome 1"/>
</dbReference>
<reference evidence="1" key="2">
    <citation type="submission" date="2020-10" db="EMBL/GenBank/DDBJ databases">
        <authorList>
            <person name="Cooper E.A."/>
            <person name="Brenton Z.W."/>
            <person name="Flinn B.S."/>
            <person name="Jenkins J."/>
            <person name="Shu S."/>
            <person name="Flowers D."/>
            <person name="Luo F."/>
            <person name="Wang Y."/>
            <person name="Xia P."/>
            <person name="Barry K."/>
            <person name="Daum C."/>
            <person name="Lipzen A."/>
            <person name="Yoshinaga Y."/>
            <person name="Schmutz J."/>
            <person name="Saski C."/>
            <person name="Vermerris W."/>
            <person name="Kresovich S."/>
        </authorList>
    </citation>
    <scope>NUCLEOTIDE SEQUENCE</scope>
</reference>
<reference evidence="1" key="1">
    <citation type="journal article" date="2019" name="BMC Genomics">
        <title>A new reference genome for Sorghum bicolor reveals high levels of sequence similarity between sweet and grain genotypes: implications for the genetics of sugar metabolism.</title>
        <authorList>
            <person name="Cooper E.A."/>
            <person name="Brenton Z.W."/>
            <person name="Flinn B.S."/>
            <person name="Jenkins J."/>
            <person name="Shu S."/>
            <person name="Flowers D."/>
            <person name="Luo F."/>
            <person name="Wang Y."/>
            <person name="Xia P."/>
            <person name="Barry K."/>
            <person name="Daum C."/>
            <person name="Lipzen A."/>
            <person name="Yoshinaga Y."/>
            <person name="Schmutz J."/>
            <person name="Saski C."/>
            <person name="Vermerris W."/>
            <person name="Kresovich S."/>
        </authorList>
    </citation>
    <scope>NUCLEOTIDE SEQUENCE</scope>
</reference>
<accession>A0A921S5V5</accession>